<evidence type="ECO:0000256" key="3">
    <source>
        <dbReference type="ARBA" id="ARBA00022722"/>
    </source>
</evidence>
<comment type="function">
    <text evidence="1 7">RNaseP catalyzes the removal of the 5'-leader sequence from pre-tRNA to produce the mature 5'-terminus. It can also cleave other RNA substrates such as 4.5S RNA. The protein component plays an auxiliary but essential role in vivo by binding to the 5'-leader sequence and broadening the substrate specificity of the ribozyme.</text>
</comment>
<evidence type="ECO:0000256" key="2">
    <source>
        <dbReference type="ARBA" id="ARBA00022694"/>
    </source>
</evidence>
<name>A0A316DH94_9BACL</name>
<dbReference type="NCBIfam" id="TIGR00188">
    <property type="entry name" value="rnpA"/>
    <property type="match status" value="1"/>
</dbReference>
<reference evidence="10 11" key="1">
    <citation type="submission" date="2018-05" db="EMBL/GenBank/DDBJ databases">
        <title>Genomic Encyclopedia of Type Strains, Phase IV (KMG-IV): sequencing the most valuable type-strain genomes for metagenomic binning, comparative biology and taxonomic classification.</title>
        <authorList>
            <person name="Goeker M."/>
        </authorList>
    </citation>
    <scope>NUCLEOTIDE SEQUENCE [LARGE SCALE GENOMIC DNA]</scope>
    <source>
        <strain evidence="10 11">DSM 18773</strain>
    </source>
</reference>
<dbReference type="PANTHER" id="PTHR33992">
    <property type="entry name" value="RIBONUCLEASE P PROTEIN COMPONENT"/>
    <property type="match status" value="1"/>
</dbReference>
<keyword evidence="4 7" id="KW-0255">Endonuclease</keyword>
<organism evidence="10 11">
    <name type="scientific">Tumebacillus permanentifrigoris</name>
    <dbReference type="NCBI Taxonomy" id="378543"/>
    <lineage>
        <taxon>Bacteria</taxon>
        <taxon>Bacillati</taxon>
        <taxon>Bacillota</taxon>
        <taxon>Bacilli</taxon>
        <taxon>Bacillales</taxon>
        <taxon>Alicyclobacillaceae</taxon>
        <taxon>Tumebacillus</taxon>
    </lineage>
</organism>
<keyword evidence="5 7" id="KW-0378">Hydrolase</keyword>
<dbReference type="AlphaFoldDB" id="A0A316DH94"/>
<proteinExistence type="inferred from homology"/>
<evidence type="ECO:0000313" key="11">
    <source>
        <dbReference type="Proteomes" id="UP000245634"/>
    </source>
</evidence>
<sequence>MLQREHRLTDKRDFQRVFHHGQSFANRYLVLYYMKTTNPAFRIGFSVSKKVGKAVTRNRVKRLLREAFRLEKERVTESYDFVVIARPSAAELDFHTIRQNVQHLLRNMDANKDGTAKKSTPPGKKGAPVRNGGEKTKGATSS</sequence>
<dbReference type="OrthoDB" id="9810867at2"/>
<dbReference type="RefSeq" id="WP_109685848.1">
    <property type="nucleotide sequence ID" value="NZ_QGGL01000001.1"/>
</dbReference>
<dbReference type="Proteomes" id="UP000245634">
    <property type="component" value="Unassembled WGS sequence"/>
</dbReference>
<comment type="caution">
    <text evidence="10">The sequence shown here is derived from an EMBL/GenBank/DDBJ whole genome shotgun (WGS) entry which is preliminary data.</text>
</comment>
<evidence type="ECO:0000256" key="4">
    <source>
        <dbReference type="ARBA" id="ARBA00022759"/>
    </source>
</evidence>
<evidence type="ECO:0000256" key="6">
    <source>
        <dbReference type="ARBA" id="ARBA00022884"/>
    </source>
</evidence>
<dbReference type="EC" id="3.1.26.5" evidence="7 8"/>
<dbReference type="GO" id="GO:0042781">
    <property type="term" value="F:3'-tRNA processing endoribonuclease activity"/>
    <property type="evidence" value="ECO:0007669"/>
    <property type="project" value="TreeGrafter"/>
</dbReference>
<dbReference type="GO" id="GO:0004526">
    <property type="term" value="F:ribonuclease P activity"/>
    <property type="evidence" value="ECO:0007669"/>
    <property type="project" value="UniProtKB-UniRule"/>
</dbReference>
<comment type="catalytic activity">
    <reaction evidence="7">
        <text>Endonucleolytic cleavage of RNA, removing 5'-extranucleotides from tRNA precursor.</text>
        <dbReference type="EC" id="3.1.26.5"/>
    </reaction>
</comment>
<dbReference type="FunFam" id="3.30.230.10:FF:000021">
    <property type="entry name" value="Ribonuclease P protein component"/>
    <property type="match status" value="1"/>
</dbReference>
<dbReference type="GO" id="GO:0001682">
    <property type="term" value="P:tRNA 5'-leader removal"/>
    <property type="evidence" value="ECO:0007669"/>
    <property type="project" value="UniProtKB-UniRule"/>
</dbReference>
<evidence type="ECO:0000256" key="7">
    <source>
        <dbReference type="HAMAP-Rule" id="MF_00227"/>
    </source>
</evidence>
<keyword evidence="6 7" id="KW-0694">RNA-binding</keyword>
<comment type="similarity">
    <text evidence="7">Belongs to the RnpA family.</text>
</comment>
<dbReference type="EMBL" id="QGGL01000001">
    <property type="protein sequence ID" value="PWK16609.1"/>
    <property type="molecule type" value="Genomic_DNA"/>
</dbReference>
<keyword evidence="3 7" id="KW-0540">Nuclease</keyword>
<evidence type="ECO:0000256" key="8">
    <source>
        <dbReference type="NCBIfam" id="TIGR00188"/>
    </source>
</evidence>
<protein>
    <recommendedName>
        <fullName evidence="7 8">Ribonuclease P protein component</fullName>
        <shortName evidence="7">RNase P protein</shortName>
        <shortName evidence="7">RNaseP protein</shortName>
        <ecNumber evidence="7 8">3.1.26.5</ecNumber>
    </recommendedName>
    <alternativeName>
        <fullName evidence="7">Protein C5</fullName>
    </alternativeName>
</protein>
<dbReference type="SUPFAM" id="SSF54211">
    <property type="entry name" value="Ribosomal protein S5 domain 2-like"/>
    <property type="match status" value="1"/>
</dbReference>
<dbReference type="GO" id="GO:0030677">
    <property type="term" value="C:ribonuclease P complex"/>
    <property type="evidence" value="ECO:0007669"/>
    <property type="project" value="TreeGrafter"/>
</dbReference>
<evidence type="ECO:0000256" key="9">
    <source>
        <dbReference type="SAM" id="MobiDB-lite"/>
    </source>
</evidence>
<dbReference type="InterPro" id="IPR020539">
    <property type="entry name" value="RNase_P_CS"/>
</dbReference>
<dbReference type="InterPro" id="IPR020568">
    <property type="entry name" value="Ribosomal_Su5_D2-typ_SF"/>
</dbReference>
<dbReference type="GO" id="GO:0000049">
    <property type="term" value="F:tRNA binding"/>
    <property type="evidence" value="ECO:0007669"/>
    <property type="project" value="UniProtKB-UniRule"/>
</dbReference>
<feature type="region of interest" description="Disordered" evidence="9">
    <location>
        <begin position="106"/>
        <end position="142"/>
    </location>
</feature>
<accession>A0A316DH94</accession>
<comment type="subunit">
    <text evidence="7">Consists of a catalytic RNA component (M1 or rnpB) and a protein subunit.</text>
</comment>
<dbReference type="Gene3D" id="3.30.230.10">
    <property type="match status" value="1"/>
</dbReference>
<keyword evidence="2 7" id="KW-0819">tRNA processing</keyword>
<evidence type="ECO:0000256" key="1">
    <source>
        <dbReference type="ARBA" id="ARBA00002663"/>
    </source>
</evidence>
<dbReference type="InterPro" id="IPR000100">
    <property type="entry name" value="RNase_P"/>
</dbReference>
<keyword evidence="11" id="KW-1185">Reference proteome</keyword>
<dbReference type="HAMAP" id="MF_00227">
    <property type="entry name" value="RNase_P"/>
    <property type="match status" value="1"/>
</dbReference>
<evidence type="ECO:0000313" key="10">
    <source>
        <dbReference type="EMBL" id="PWK16609.1"/>
    </source>
</evidence>
<gene>
    <name evidence="7" type="primary">rnpA</name>
    <name evidence="10" type="ORF">C7459_101475</name>
</gene>
<dbReference type="PROSITE" id="PS00648">
    <property type="entry name" value="RIBONUCLEASE_P"/>
    <property type="match status" value="1"/>
</dbReference>
<dbReference type="PANTHER" id="PTHR33992:SF1">
    <property type="entry name" value="RIBONUCLEASE P PROTEIN COMPONENT"/>
    <property type="match status" value="1"/>
</dbReference>
<dbReference type="InterPro" id="IPR014721">
    <property type="entry name" value="Ribsml_uS5_D2-typ_fold_subgr"/>
</dbReference>
<evidence type="ECO:0000256" key="5">
    <source>
        <dbReference type="ARBA" id="ARBA00022801"/>
    </source>
</evidence>
<feature type="compositionally biased region" description="Basic and acidic residues" evidence="9">
    <location>
        <begin position="132"/>
        <end position="142"/>
    </location>
</feature>
<dbReference type="Pfam" id="PF00825">
    <property type="entry name" value="Ribonuclease_P"/>
    <property type="match status" value="1"/>
</dbReference>